<comment type="catalytic activity">
    <reaction evidence="1 11">
        <text>Endonucleolytic cleavage to 5'-phosphomonoester.</text>
        <dbReference type="EC" id="3.1.26.4"/>
    </reaction>
</comment>
<keyword evidence="7 11" id="KW-0479">Metal-binding</keyword>
<feature type="binding site" evidence="11">
    <location>
        <position position="74"/>
    </location>
    <ligand>
        <name>Mg(2+)</name>
        <dbReference type="ChEBI" id="CHEBI:18420"/>
        <label>1</label>
    </ligand>
</feature>
<dbReference type="GO" id="GO:0004523">
    <property type="term" value="F:RNA-DNA hybrid ribonuclease activity"/>
    <property type="evidence" value="ECO:0007669"/>
    <property type="project" value="UniProtKB-UniRule"/>
</dbReference>
<evidence type="ECO:0000313" key="13">
    <source>
        <dbReference type="EMBL" id="MBC8541312.1"/>
    </source>
</evidence>
<name>A0A926DP73_9FIRM</name>
<dbReference type="InterPro" id="IPR012337">
    <property type="entry name" value="RNaseH-like_sf"/>
</dbReference>
<dbReference type="GO" id="GO:0003676">
    <property type="term" value="F:nucleic acid binding"/>
    <property type="evidence" value="ECO:0007669"/>
    <property type="project" value="InterPro"/>
</dbReference>
<keyword evidence="10 11" id="KW-0460">Magnesium</keyword>
<dbReference type="AlphaFoldDB" id="A0A926DP73"/>
<dbReference type="InterPro" id="IPR036397">
    <property type="entry name" value="RNaseH_sf"/>
</dbReference>
<proteinExistence type="inferred from homology"/>
<keyword evidence="11" id="KW-0963">Cytoplasm</keyword>
<evidence type="ECO:0000256" key="10">
    <source>
        <dbReference type="ARBA" id="ARBA00022842"/>
    </source>
</evidence>
<comment type="subcellular location">
    <subcellularLocation>
        <location evidence="11">Cytoplasm</location>
    </subcellularLocation>
</comment>
<evidence type="ECO:0000256" key="11">
    <source>
        <dbReference type="HAMAP-Rule" id="MF_00042"/>
    </source>
</evidence>
<dbReference type="PANTHER" id="PTHR10642:SF26">
    <property type="entry name" value="RIBONUCLEASE H1"/>
    <property type="match status" value="1"/>
</dbReference>
<evidence type="ECO:0000313" key="14">
    <source>
        <dbReference type="Proteomes" id="UP000611762"/>
    </source>
</evidence>
<dbReference type="Proteomes" id="UP000611762">
    <property type="component" value="Unassembled WGS sequence"/>
</dbReference>
<evidence type="ECO:0000256" key="1">
    <source>
        <dbReference type="ARBA" id="ARBA00000077"/>
    </source>
</evidence>
<feature type="domain" description="RNase H type-1" evidence="12">
    <location>
        <begin position="5"/>
        <end position="147"/>
    </location>
</feature>
<keyword evidence="6 11" id="KW-0540">Nuclease</keyword>
<keyword evidence="8 11" id="KW-0255">Endonuclease</keyword>
<dbReference type="GO" id="GO:0005737">
    <property type="term" value="C:cytoplasm"/>
    <property type="evidence" value="ECO:0007669"/>
    <property type="project" value="UniProtKB-SubCell"/>
</dbReference>
<organism evidence="13 14">
    <name type="scientific">Congzhengia minquanensis</name>
    <dbReference type="NCBI Taxonomy" id="2763657"/>
    <lineage>
        <taxon>Bacteria</taxon>
        <taxon>Bacillati</taxon>
        <taxon>Bacillota</taxon>
        <taxon>Clostridia</taxon>
        <taxon>Eubacteriales</taxon>
        <taxon>Oscillospiraceae</taxon>
        <taxon>Congzhengia</taxon>
    </lineage>
</organism>
<evidence type="ECO:0000256" key="7">
    <source>
        <dbReference type="ARBA" id="ARBA00022723"/>
    </source>
</evidence>
<dbReference type="CDD" id="cd09278">
    <property type="entry name" value="RNase_HI_prokaryote_like"/>
    <property type="match status" value="1"/>
</dbReference>
<dbReference type="Gene3D" id="3.30.420.10">
    <property type="entry name" value="Ribonuclease H-like superfamily/Ribonuclease H"/>
    <property type="match status" value="1"/>
</dbReference>
<dbReference type="GO" id="GO:0043137">
    <property type="term" value="P:DNA replication, removal of RNA primer"/>
    <property type="evidence" value="ECO:0007669"/>
    <property type="project" value="TreeGrafter"/>
</dbReference>
<comment type="cofactor">
    <cofactor evidence="11">
        <name>Mg(2+)</name>
        <dbReference type="ChEBI" id="CHEBI:18420"/>
    </cofactor>
    <text evidence="11">Binds 1 Mg(2+) ion per subunit. May bind a second metal ion at a regulatory site, or after substrate binding.</text>
</comment>
<keyword evidence="14" id="KW-1185">Reference proteome</keyword>
<dbReference type="FunFam" id="3.30.420.10:FF:000089">
    <property type="entry name" value="Ribonuclease H"/>
    <property type="match status" value="1"/>
</dbReference>
<comment type="function">
    <text evidence="2 11">Endonuclease that specifically degrades the RNA of RNA-DNA hybrids.</text>
</comment>
<keyword evidence="9 11" id="KW-0378">Hydrolase</keyword>
<dbReference type="EC" id="3.1.26.4" evidence="5 11"/>
<sequence>MFESGLKTIELFTDGACSGNPGPGGYGVVLKYKGHAKELSEGFLLTTNNRMEILAVIKGLEALNETCNVSVFSDSKYVIDAITKGWVYKWEANGWMRNKKDPAVNVDLWERLLVLLDEHNVEFHWVKGHAGHPENERCDRLAVAAAAGEDLAEDEGYTPEEL</sequence>
<reference evidence="13" key="1">
    <citation type="submission" date="2020-08" db="EMBL/GenBank/DDBJ databases">
        <title>Genome public.</title>
        <authorList>
            <person name="Liu C."/>
            <person name="Sun Q."/>
        </authorList>
    </citation>
    <scope>NUCLEOTIDE SEQUENCE</scope>
    <source>
        <strain evidence="13">H8</strain>
    </source>
</reference>
<dbReference type="InterPro" id="IPR002156">
    <property type="entry name" value="RNaseH_domain"/>
</dbReference>
<dbReference type="PANTHER" id="PTHR10642">
    <property type="entry name" value="RIBONUCLEASE H1"/>
    <property type="match status" value="1"/>
</dbReference>
<feature type="binding site" evidence="11">
    <location>
        <position position="14"/>
    </location>
    <ligand>
        <name>Mg(2+)</name>
        <dbReference type="ChEBI" id="CHEBI:18420"/>
        <label>2</label>
    </ligand>
</feature>
<dbReference type="InterPro" id="IPR050092">
    <property type="entry name" value="RNase_H"/>
</dbReference>
<dbReference type="InterPro" id="IPR022892">
    <property type="entry name" value="RNaseHI"/>
</dbReference>
<gene>
    <name evidence="11 13" type="primary">rnhA</name>
    <name evidence="13" type="ORF">H8698_10025</name>
</gene>
<dbReference type="PROSITE" id="PS50879">
    <property type="entry name" value="RNASE_H_1"/>
    <property type="match status" value="1"/>
</dbReference>
<dbReference type="NCBIfam" id="NF001236">
    <property type="entry name" value="PRK00203.1"/>
    <property type="match status" value="1"/>
</dbReference>
<dbReference type="EMBL" id="JACRSU010000003">
    <property type="protein sequence ID" value="MBC8541312.1"/>
    <property type="molecule type" value="Genomic_DNA"/>
</dbReference>
<dbReference type="SUPFAM" id="SSF53098">
    <property type="entry name" value="Ribonuclease H-like"/>
    <property type="match status" value="1"/>
</dbReference>
<comment type="subunit">
    <text evidence="4 11">Monomer.</text>
</comment>
<accession>A0A926DP73</accession>
<protein>
    <recommendedName>
        <fullName evidence="5 11">Ribonuclease H</fullName>
        <shortName evidence="11">RNase H</shortName>
        <ecNumber evidence="5 11">3.1.26.4</ecNumber>
    </recommendedName>
</protein>
<feature type="binding site" evidence="11">
    <location>
        <position position="52"/>
    </location>
    <ligand>
        <name>Mg(2+)</name>
        <dbReference type="ChEBI" id="CHEBI:18420"/>
        <label>1</label>
    </ligand>
</feature>
<evidence type="ECO:0000256" key="8">
    <source>
        <dbReference type="ARBA" id="ARBA00022759"/>
    </source>
</evidence>
<comment type="caution">
    <text evidence="13">The sequence shown here is derived from an EMBL/GenBank/DDBJ whole genome shotgun (WGS) entry which is preliminary data.</text>
</comment>
<evidence type="ECO:0000256" key="6">
    <source>
        <dbReference type="ARBA" id="ARBA00022722"/>
    </source>
</evidence>
<dbReference type="HAMAP" id="MF_00042">
    <property type="entry name" value="RNase_H"/>
    <property type="match status" value="1"/>
</dbReference>
<feature type="binding site" evidence="11">
    <location>
        <position position="14"/>
    </location>
    <ligand>
        <name>Mg(2+)</name>
        <dbReference type="ChEBI" id="CHEBI:18420"/>
        <label>1</label>
    </ligand>
</feature>
<dbReference type="Pfam" id="PF00075">
    <property type="entry name" value="RNase_H"/>
    <property type="match status" value="1"/>
</dbReference>
<comment type="similarity">
    <text evidence="3 11">Belongs to the RNase H family.</text>
</comment>
<evidence type="ECO:0000256" key="9">
    <source>
        <dbReference type="ARBA" id="ARBA00022801"/>
    </source>
</evidence>
<dbReference type="GO" id="GO:0000287">
    <property type="term" value="F:magnesium ion binding"/>
    <property type="evidence" value="ECO:0007669"/>
    <property type="project" value="UniProtKB-UniRule"/>
</dbReference>
<evidence type="ECO:0000256" key="3">
    <source>
        <dbReference type="ARBA" id="ARBA00005300"/>
    </source>
</evidence>
<evidence type="ECO:0000259" key="12">
    <source>
        <dbReference type="PROSITE" id="PS50879"/>
    </source>
</evidence>
<dbReference type="RefSeq" id="WP_249313362.1">
    <property type="nucleotide sequence ID" value="NZ_JACRSU010000003.1"/>
</dbReference>
<evidence type="ECO:0000256" key="2">
    <source>
        <dbReference type="ARBA" id="ARBA00004065"/>
    </source>
</evidence>
<evidence type="ECO:0000256" key="4">
    <source>
        <dbReference type="ARBA" id="ARBA00011245"/>
    </source>
</evidence>
<feature type="binding site" evidence="11">
    <location>
        <position position="139"/>
    </location>
    <ligand>
        <name>Mg(2+)</name>
        <dbReference type="ChEBI" id="CHEBI:18420"/>
        <label>2</label>
    </ligand>
</feature>
<evidence type="ECO:0000256" key="5">
    <source>
        <dbReference type="ARBA" id="ARBA00012180"/>
    </source>
</evidence>